<evidence type="ECO:0000256" key="1">
    <source>
        <dbReference type="SAM" id="Phobius"/>
    </source>
</evidence>
<organism evidence="2">
    <name type="scientific">marine metagenome</name>
    <dbReference type="NCBI Taxonomy" id="408172"/>
    <lineage>
        <taxon>unclassified sequences</taxon>
        <taxon>metagenomes</taxon>
        <taxon>ecological metagenomes</taxon>
    </lineage>
</organism>
<evidence type="ECO:0000313" key="2">
    <source>
        <dbReference type="EMBL" id="SUZ51246.1"/>
    </source>
</evidence>
<proteinExistence type="predicted"/>
<sequence>VNKKEFYTAIVLITIMLLSVISRQDTPPLPLKKQYPP</sequence>
<gene>
    <name evidence="2" type="ORF">METZ01_LOCUS4100</name>
</gene>
<feature type="non-terminal residue" evidence="2">
    <location>
        <position position="1"/>
    </location>
</feature>
<dbReference type="EMBL" id="UINC01000213">
    <property type="protein sequence ID" value="SUZ51246.1"/>
    <property type="molecule type" value="Genomic_DNA"/>
</dbReference>
<keyword evidence="1" id="KW-1133">Transmembrane helix</keyword>
<name>A0A381N9H1_9ZZZZ</name>
<reference evidence="2" key="1">
    <citation type="submission" date="2018-05" db="EMBL/GenBank/DDBJ databases">
        <authorList>
            <person name="Lanie J.A."/>
            <person name="Ng W.-L."/>
            <person name="Kazmierczak K.M."/>
            <person name="Andrzejewski T.M."/>
            <person name="Davidsen T.M."/>
            <person name="Wayne K.J."/>
            <person name="Tettelin H."/>
            <person name="Glass J.I."/>
            <person name="Rusch D."/>
            <person name="Podicherti R."/>
            <person name="Tsui H.-C.T."/>
            <person name="Winkler M.E."/>
        </authorList>
    </citation>
    <scope>NUCLEOTIDE SEQUENCE</scope>
</reference>
<accession>A0A381N9H1</accession>
<keyword evidence="1" id="KW-0472">Membrane</keyword>
<feature type="transmembrane region" description="Helical" evidence="1">
    <location>
        <begin position="6"/>
        <end position="23"/>
    </location>
</feature>
<keyword evidence="1" id="KW-0812">Transmembrane</keyword>
<feature type="non-terminal residue" evidence="2">
    <location>
        <position position="37"/>
    </location>
</feature>
<protein>
    <submittedName>
        <fullName evidence="2">Uncharacterized protein</fullName>
    </submittedName>
</protein>
<dbReference type="AlphaFoldDB" id="A0A381N9H1"/>